<dbReference type="AlphaFoldDB" id="U6RFC5"/>
<dbReference type="InterPro" id="IPR000253">
    <property type="entry name" value="FHA_dom"/>
</dbReference>
<sequence length="233" mass="25415">MSQEKTSVPGMENSYYANKKNNMYSRTTTPDMGSRGTMVPGMEEVAPNVGRHESSAKGGAPVVGFLYSISRQGIGEYWPLHIGSNKIGRSGNCDICLKEGTVSDIHAELNIKQMKTTHKILASIKDIGSKNGIFVNEEELDYSAHECFNNDLITIGLNYRLLLILIDTQALGLTVSENFIPIEEEEDVDFPFAAPKGTGGSFNPYDHNNRPMNNGTVAMDGVQGTEPGGTKFM</sequence>
<dbReference type="Proteomes" id="UP000017831">
    <property type="component" value="Unassembled WGS sequence"/>
</dbReference>
<dbReference type="PROSITE" id="PS50006">
    <property type="entry name" value="FHA_DOMAIN"/>
    <property type="match status" value="1"/>
</dbReference>
<reference evidence="2 3" key="1">
    <citation type="submission" date="2013-04" db="EMBL/GenBank/DDBJ databases">
        <title>The Genome Sequence of Bacteroides massiliensis DSM 17679.</title>
        <authorList>
            <consortium name="The Broad Institute Genomics Platform"/>
            <person name="Earl A."/>
            <person name="Ward D."/>
            <person name="Feldgarden M."/>
            <person name="Gevers D."/>
            <person name="Martens E."/>
            <person name="Fenner L."/>
            <person name="Roux V."/>
            <person name="Mallet M.N."/>
            <person name="Raoult D."/>
            <person name="Walker B."/>
            <person name="Young S."/>
            <person name="Zeng Q."/>
            <person name="Gargeya S."/>
            <person name="Fitzgerald M."/>
            <person name="Haas B."/>
            <person name="Abouelleil A."/>
            <person name="Allen A.W."/>
            <person name="Alvarado L."/>
            <person name="Arachchi H.M."/>
            <person name="Berlin A.M."/>
            <person name="Chapman S.B."/>
            <person name="Gainer-Dewar J."/>
            <person name="Goldberg J."/>
            <person name="Griggs A."/>
            <person name="Gujja S."/>
            <person name="Hansen M."/>
            <person name="Howarth C."/>
            <person name="Imamovic A."/>
            <person name="Ireland A."/>
            <person name="Larimer J."/>
            <person name="McCowan C."/>
            <person name="Murphy C."/>
            <person name="Pearson M."/>
            <person name="Poon T.W."/>
            <person name="Priest M."/>
            <person name="Roberts A."/>
            <person name="Saif S."/>
            <person name="Shea T."/>
            <person name="Sisk P."/>
            <person name="Sykes S."/>
            <person name="Wortman J."/>
            <person name="Nusbaum C."/>
            <person name="Birren B."/>
        </authorList>
    </citation>
    <scope>NUCLEOTIDE SEQUENCE [LARGE SCALE GENOMIC DNA]</scope>
    <source>
        <strain evidence="3">B84634 / Timone 84634 / DSM 17679 / JCM 13223</strain>
    </source>
</reference>
<dbReference type="GeneID" id="60061778"/>
<dbReference type="PATRIC" id="fig|1121098.3.peg.2325"/>
<comment type="caution">
    <text evidence="2">The sequence shown here is derived from an EMBL/GenBank/DDBJ whole genome shotgun (WGS) entry which is preliminary data.</text>
</comment>
<dbReference type="STRING" id="1121098.HMPREF1534_02284"/>
<organism evidence="2 3">
    <name type="scientific">Phocaeicola massiliensis B84634 = Timone 84634 = DSM 17679 = JCM 13223</name>
    <dbReference type="NCBI Taxonomy" id="1121098"/>
    <lineage>
        <taxon>Bacteria</taxon>
        <taxon>Pseudomonadati</taxon>
        <taxon>Bacteroidota</taxon>
        <taxon>Bacteroidia</taxon>
        <taxon>Bacteroidales</taxon>
        <taxon>Bacteroidaceae</taxon>
        <taxon>Phocaeicola</taxon>
    </lineage>
</organism>
<gene>
    <name evidence="2" type="ORF">HMPREF1534_02284</name>
</gene>
<dbReference type="RefSeq" id="WP_005941076.1">
    <property type="nucleotide sequence ID" value="NZ_KB890325.1"/>
</dbReference>
<protein>
    <recommendedName>
        <fullName evidence="1">FHA domain-containing protein</fullName>
    </recommendedName>
</protein>
<keyword evidence="3" id="KW-1185">Reference proteome</keyword>
<dbReference type="Gene3D" id="2.60.200.20">
    <property type="match status" value="1"/>
</dbReference>
<dbReference type="SMART" id="SM00240">
    <property type="entry name" value="FHA"/>
    <property type="match status" value="1"/>
</dbReference>
<dbReference type="eggNOG" id="ENOG50310R7">
    <property type="taxonomic scope" value="Bacteria"/>
</dbReference>
<proteinExistence type="predicted"/>
<dbReference type="Pfam" id="PF00498">
    <property type="entry name" value="FHA"/>
    <property type="match status" value="1"/>
</dbReference>
<dbReference type="SUPFAM" id="SSF49879">
    <property type="entry name" value="SMAD/FHA domain"/>
    <property type="match status" value="1"/>
</dbReference>
<feature type="domain" description="FHA" evidence="1">
    <location>
        <begin position="85"/>
        <end position="140"/>
    </location>
</feature>
<name>U6RFC5_9BACT</name>
<evidence type="ECO:0000313" key="2">
    <source>
        <dbReference type="EMBL" id="EOA54406.1"/>
    </source>
</evidence>
<accession>U6RFC5</accession>
<dbReference type="CDD" id="cd00060">
    <property type="entry name" value="FHA"/>
    <property type="match status" value="1"/>
</dbReference>
<dbReference type="EMBL" id="AQHY01000026">
    <property type="protein sequence ID" value="EOA54406.1"/>
    <property type="molecule type" value="Genomic_DNA"/>
</dbReference>
<evidence type="ECO:0000259" key="1">
    <source>
        <dbReference type="PROSITE" id="PS50006"/>
    </source>
</evidence>
<dbReference type="OrthoDB" id="1069410at2"/>
<dbReference type="InterPro" id="IPR008984">
    <property type="entry name" value="SMAD_FHA_dom_sf"/>
</dbReference>
<evidence type="ECO:0000313" key="3">
    <source>
        <dbReference type="Proteomes" id="UP000017831"/>
    </source>
</evidence>
<dbReference type="HOGENOM" id="CLU_1188025_0_0_10"/>